<evidence type="ECO:0000313" key="3">
    <source>
        <dbReference type="Proteomes" id="UP001596091"/>
    </source>
</evidence>
<evidence type="ECO:0000313" key="2">
    <source>
        <dbReference type="EMBL" id="MFC5862457.1"/>
    </source>
</evidence>
<dbReference type="EMBL" id="JBHSPH010000002">
    <property type="protein sequence ID" value="MFC5862457.1"/>
    <property type="molecule type" value="Genomic_DNA"/>
</dbReference>
<protein>
    <submittedName>
        <fullName evidence="2">Polysaccharide deacetylase family protein</fullName>
        <ecNumber evidence="2">3.-.-.-</ecNumber>
    </submittedName>
</protein>
<dbReference type="Gene3D" id="3.20.20.370">
    <property type="entry name" value="Glycoside hydrolase/deacetylase"/>
    <property type="match status" value="1"/>
</dbReference>
<name>A0ABW1EF42_9BACT</name>
<keyword evidence="2" id="KW-0378">Hydrolase</keyword>
<comment type="caution">
    <text evidence="2">The sequence shown here is derived from an EMBL/GenBank/DDBJ whole genome shotgun (WGS) entry which is preliminary data.</text>
</comment>
<dbReference type="SUPFAM" id="SSF88713">
    <property type="entry name" value="Glycoside hydrolase/deacetylase"/>
    <property type="match status" value="1"/>
</dbReference>
<sequence length="245" mass="26758">MLGEMIEIGASIAAFAGAAAGGYSYASLAPWSTLFGGALTAPSNPVSGPRQIALTFDDGPNPRMTPQLLDLLEKNKIKATFFLIGSYATQQKELARRIHAAGHAIGDHTWTHPNLSRTGAAKTREELSRTKDAIEQLLGAPVTLFRPPFGARQPATFRIARELGLTPVTWNIIGNDWKAESSEYITARINRQIARNDRQGNATNLVLHDGSHRAQGMDRSFTIEAVRRLIASSTDRHFVTLDAWL</sequence>
<feature type="domain" description="NodB homology" evidence="1">
    <location>
        <begin position="50"/>
        <end position="242"/>
    </location>
</feature>
<evidence type="ECO:0000259" key="1">
    <source>
        <dbReference type="PROSITE" id="PS51677"/>
    </source>
</evidence>
<dbReference type="Pfam" id="PF01522">
    <property type="entry name" value="Polysacc_deac_1"/>
    <property type="match status" value="1"/>
</dbReference>
<dbReference type="CDD" id="cd10917">
    <property type="entry name" value="CE4_NodB_like_6s_7s"/>
    <property type="match status" value="1"/>
</dbReference>
<dbReference type="PROSITE" id="PS51677">
    <property type="entry name" value="NODB"/>
    <property type="match status" value="1"/>
</dbReference>
<proteinExistence type="predicted"/>
<dbReference type="InterPro" id="IPR011330">
    <property type="entry name" value="Glyco_hydro/deAcase_b/a-brl"/>
</dbReference>
<reference evidence="3" key="1">
    <citation type="journal article" date="2019" name="Int. J. Syst. Evol. Microbiol.">
        <title>The Global Catalogue of Microorganisms (GCM) 10K type strain sequencing project: providing services to taxonomists for standard genome sequencing and annotation.</title>
        <authorList>
            <consortium name="The Broad Institute Genomics Platform"/>
            <consortium name="The Broad Institute Genome Sequencing Center for Infectious Disease"/>
            <person name="Wu L."/>
            <person name="Ma J."/>
        </authorList>
    </citation>
    <scope>NUCLEOTIDE SEQUENCE [LARGE SCALE GENOMIC DNA]</scope>
    <source>
        <strain evidence="3">JCM 4087</strain>
    </source>
</reference>
<keyword evidence="3" id="KW-1185">Reference proteome</keyword>
<dbReference type="GO" id="GO:0016787">
    <property type="term" value="F:hydrolase activity"/>
    <property type="evidence" value="ECO:0007669"/>
    <property type="project" value="UniProtKB-KW"/>
</dbReference>
<gene>
    <name evidence="2" type="ORF">ACFPT7_09170</name>
</gene>
<dbReference type="Proteomes" id="UP001596091">
    <property type="component" value="Unassembled WGS sequence"/>
</dbReference>
<organism evidence="2 3">
    <name type="scientific">Acidicapsa dinghuensis</name>
    <dbReference type="NCBI Taxonomy" id="2218256"/>
    <lineage>
        <taxon>Bacteria</taxon>
        <taxon>Pseudomonadati</taxon>
        <taxon>Acidobacteriota</taxon>
        <taxon>Terriglobia</taxon>
        <taxon>Terriglobales</taxon>
        <taxon>Acidobacteriaceae</taxon>
        <taxon>Acidicapsa</taxon>
    </lineage>
</organism>
<accession>A0ABW1EF42</accession>
<dbReference type="EC" id="3.-.-.-" evidence="2"/>
<dbReference type="InterPro" id="IPR050248">
    <property type="entry name" value="Polysacc_deacetylase_ArnD"/>
</dbReference>
<dbReference type="RefSeq" id="WP_263335747.1">
    <property type="nucleotide sequence ID" value="NZ_JAGSYH010000003.1"/>
</dbReference>
<dbReference type="PANTHER" id="PTHR10587">
    <property type="entry name" value="GLYCOSYL TRANSFERASE-RELATED"/>
    <property type="match status" value="1"/>
</dbReference>
<dbReference type="InterPro" id="IPR002509">
    <property type="entry name" value="NODB_dom"/>
</dbReference>